<feature type="transmembrane region" description="Helical" evidence="2">
    <location>
        <begin position="30"/>
        <end position="50"/>
    </location>
</feature>
<feature type="compositionally biased region" description="Basic and acidic residues" evidence="1">
    <location>
        <begin position="588"/>
        <end position="604"/>
    </location>
</feature>
<comment type="caution">
    <text evidence="4">The sequence shown here is derived from an EMBL/GenBank/DDBJ whole genome shotgun (WGS) entry which is preliminary data.</text>
</comment>
<dbReference type="Gene3D" id="3.10.620.30">
    <property type="match status" value="1"/>
</dbReference>
<evidence type="ECO:0000259" key="3">
    <source>
        <dbReference type="SMART" id="SM00460"/>
    </source>
</evidence>
<keyword evidence="2" id="KW-1133">Transmembrane helix</keyword>
<dbReference type="InterPro" id="IPR038765">
    <property type="entry name" value="Papain-like_cys_pep_sf"/>
</dbReference>
<feature type="region of interest" description="Disordered" evidence="1">
    <location>
        <begin position="548"/>
        <end position="614"/>
    </location>
</feature>
<sequence>MKYALTLAAALASAAGMLLLQPVFQDSRWLGPALLVIAAATAFNVILRYFNAPEFVVVIVQPVGAGLLLYVGAEACIFLFSGQSLSGDPLAEIGADIARYAPPVPTTPAMMLLTACIAAGVAWLVDVLVVAVRSAVLTGLLLLALYSAPLTLRQDGGSAAAFALVAAAYLALLLLERWDTVTAWGRAVPVRSRRRARARADADAARGSLALSGLRLSAVALACALLLPSCVPALRGDGLFGLSQLSTPSVGGTVTTPHPLASLRQNLIMGENAPVLSYRTDDPDAPYLRMHVLDTFDGTDWTMSPVRTHGDFRVSGDPLPPPAGMDEEAADEGEQVVTDVSVYANVTRMGFLPLPYPPRGVEIEGEWYADPETLMVFSTEDTAGGLSYRSTSTRVDVDAAALAAAAPTDDAGLDRYLELPEVAPEVREVTGSVTEAADTPYEAAQALQEYFADSGLFSYDLRPDPAPAGVDPLAHFLTQRSGYCQHFASAMAVMARLSGIPARVAVGYTAGSTSSSGMRLVTTRDAHAWPELYFEGYGWLRFEPTPGGFGGQGTASTPDYAAGLPSGGSPTDAADPDGAGGAEPALPDQERQEAEEAPRDREELTGPGAAVEEEPTGWELAAGPAAVGAALLLALALPRTLRLWLRRRRWASAADDSARARAAWLELRDDVLDHGAAWHPDDSPRTVARRLAVELRLPPPAADALRRVALAEETARYAPAPSAPAGLRADSTAVRRALAERAGRIDRLRAALAPRSLPAAVGRALRTLRERGTRPGRPPSPDAESPAAVGAGAADRVPAP</sequence>
<feature type="transmembrane region" description="Helical" evidence="2">
    <location>
        <begin position="109"/>
        <end position="128"/>
    </location>
</feature>
<name>A0A2T0Q3T9_9ACTN</name>
<dbReference type="Proteomes" id="UP000237846">
    <property type="component" value="Unassembled WGS sequence"/>
</dbReference>
<dbReference type="OrthoDB" id="9804023at2"/>
<evidence type="ECO:0000256" key="1">
    <source>
        <dbReference type="SAM" id="MobiDB-lite"/>
    </source>
</evidence>
<keyword evidence="2" id="KW-0812">Transmembrane</keyword>
<evidence type="ECO:0000256" key="2">
    <source>
        <dbReference type="SAM" id="Phobius"/>
    </source>
</evidence>
<feature type="transmembrane region" description="Helical" evidence="2">
    <location>
        <begin position="57"/>
        <end position="80"/>
    </location>
</feature>
<feature type="transmembrane region" description="Helical" evidence="2">
    <location>
        <begin position="158"/>
        <end position="175"/>
    </location>
</feature>
<feature type="transmembrane region" description="Helical" evidence="2">
    <location>
        <begin position="135"/>
        <end position="152"/>
    </location>
</feature>
<feature type="compositionally biased region" description="Low complexity" evidence="1">
    <location>
        <begin position="567"/>
        <end position="587"/>
    </location>
</feature>
<dbReference type="InterPro" id="IPR002931">
    <property type="entry name" value="Transglutaminase-like"/>
</dbReference>
<dbReference type="InterPro" id="IPR052901">
    <property type="entry name" value="Bact_TGase-like"/>
</dbReference>
<dbReference type="RefSeq" id="WP_106245623.1">
    <property type="nucleotide sequence ID" value="NZ_PVZC01000004.1"/>
</dbReference>
<dbReference type="AlphaFoldDB" id="A0A2T0Q3T9"/>
<dbReference type="Pfam" id="PF11992">
    <property type="entry name" value="TgpA_N"/>
    <property type="match status" value="1"/>
</dbReference>
<dbReference type="PANTHER" id="PTHR42736">
    <property type="entry name" value="PROTEIN-GLUTAMINE GAMMA-GLUTAMYLTRANSFERASE"/>
    <property type="match status" value="1"/>
</dbReference>
<keyword evidence="5" id="KW-1185">Reference proteome</keyword>
<gene>
    <name evidence="4" type="ORF">CLV72_10453</name>
</gene>
<proteinExistence type="predicted"/>
<keyword evidence="2" id="KW-0472">Membrane</keyword>
<dbReference type="SUPFAM" id="SSF54001">
    <property type="entry name" value="Cysteine proteinases"/>
    <property type="match status" value="1"/>
</dbReference>
<accession>A0A2T0Q3T9</accession>
<feature type="compositionally biased region" description="Low complexity" evidence="1">
    <location>
        <begin position="782"/>
        <end position="800"/>
    </location>
</feature>
<reference evidence="4 5" key="1">
    <citation type="submission" date="2018-03" db="EMBL/GenBank/DDBJ databases">
        <title>Genomic Encyclopedia of Archaeal and Bacterial Type Strains, Phase II (KMG-II): from individual species to whole genera.</title>
        <authorList>
            <person name="Goeker M."/>
        </authorList>
    </citation>
    <scope>NUCLEOTIDE SEQUENCE [LARGE SCALE GENOMIC DNA]</scope>
    <source>
        <strain evidence="4 5">DSM 45601</strain>
    </source>
</reference>
<evidence type="ECO:0000313" key="4">
    <source>
        <dbReference type="EMBL" id="PRX98476.1"/>
    </source>
</evidence>
<evidence type="ECO:0000313" key="5">
    <source>
        <dbReference type="Proteomes" id="UP000237846"/>
    </source>
</evidence>
<dbReference type="SMART" id="SM00460">
    <property type="entry name" value="TGc"/>
    <property type="match status" value="1"/>
</dbReference>
<dbReference type="InterPro" id="IPR021878">
    <property type="entry name" value="TgpA_N"/>
</dbReference>
<dbReference type="Pfam" id="PF01841">
    <property type="entry name" value="Transglut_core"/>
    <property type="match status" value="1"/>
</dbReference>
<feature type="domain" description="Transglutaminase-like" evidence="3">
    <location>
        <begin position="476"/>
        <end position="546"/>
    </location>
</feature>
<dbReference type="EMBL" id="PVZC01000004">
    <property type="protein sequence ID" value="PRX98476.1"/>
    <property type="molecule type" value="Genomic_DNA"/>
</dbReference>
<protein>
    <submittedName>
        <fullName evidence="4">Transglutaminase superfamily protein</fullName>
    </submittedName>
</protein>
<organism evidence="4 5">
    <name type="scientific">Allonocardiopsis opalescens</name>
    <dbReference type="NCBI Taxonomy" id="1144618"/>
    <lineage>
        <taxon>Bacteria</taxon>
        <taxon>Bacillati</taxon>
        <taxon>Actinomycetota</taxon>
        <taxon>Actinomycetes</taxon>
        <taxon>Streptosporangiales</taxon>
        <taxon>Allonocardiopsis</taxon>
    </lineage>
</organism>
<dbReference type="PANTHER" id="PTHR42736:SF1">
    <property type="entry name" value="PROTEIN-GLUTAMINE GAMMA-GLUTAMYLTRANSFERASE"/>
    <property type="match status" value="1"/>
</dbReference>
<feature type="region of interest" description="Disordered" evidence="1">
    <location>
        <begin position="765"/>
        <end position="800"/>
    </location>
</feature>
<feature type="transmembrane region" description="Helical" evidence="2">
    <location>
        <begin position="204"/>
        <end position="227"/>
    </location>
</feature>